<evidence type="ECO:0000256" key="3">
    <source>
        <dbReference type="ARBA" id="ARBA00023002"/>
    </source>
</evidence>
<dbReference type="AlphaFoldDB" id="A0A015LCN6"/>
<dbReference type="Pfam" id="PF00067">
    <property type="entry name" value="p450"/>
    <property type="match status" value="1"/>
</dbReference>
<evidence type="ECO:0000256" key="6">
    <source>
        <dbReference type="PIRSR" id="PIRSR602401-1"/>
    </source>
</evidence>
<organism evidence="9 10">
    <name type="scientific">Rhizophagus irregularis (strain DAOM 197198w)</name>
    <name type="common">Glomus intraradices</name>
    <dbReference type="NCBI Taxonomy" id="1432141"/>
    <lineage>
        <taxon>Eukaryota</taxon>
        <taxon>Fungi</taxon>
        <taxon>Fungi incertae sedis</taxon>
        <taxon>Mucoromycota</taxon>
        <taxon>Glomeromycotina</taxon>
        <taxon>Glomeromycetes</taxon>
        <taxon>Glomerales</taxon>
        <taxon>Glomeraceae</taxon>
        <taxon>Rhizophagus</taxon>
    </lineage>
</organism>
<proteinExistence type="inferred from homology"/>
<evidence type="ECO:0000256" key="8">
    <source>
        <dbReference type="SAM" id="Phobius"/>
    </source>
</evidence>
<dbReference type="PRINTS" id="PR00385">
    <property type="entry name" value="P450"/>
</dbReference>
<dbReference type="STRING" id="1432141.A0A015LCN6"/>
<dbReference type="HOGENOM" id="CLU_001570_12_0_1"/>
<dbReference type="PROSITE" id="PS00086">
    <property type="entry name" value="CYTOCHROME_P450"/>
    <property type="match status" value="1"/>
</dbReference>
<dbReference type="PANTHER" id="PTHR24303">
    <property type="entry name" value="HEME-BINDING MONOOXYGENASE FAMILY"/>
    <property type="match status" value="1"/>
</dbReference>
<protein>
    <submittedName>
        <fullName evidence="9">C-22 sterol desaturase</fullName>
    </submittedName>
</protein>
<dbReference type="GO" id="GO:0016705">
    <property type="term" value="F:oxidoreductase activity, acting on paired donors, with incorporation or reduction of molecular oxygen"/>
    <property type="evidence" value="ECO:0007669"/>
    <property type="project" value="InterPro"/>
</dbReference>
<dbReference type="GO" id="GO:0004497">
    <property type="term" value="F:monooxygenase activity"/>
    <property type="evidence" value="ECO:0007669"/>
    <property type="project" value="UniProtKB-KW"/>
</dbReference>
<keyword evidence="8" id="KW-1133">Transmembrane helix</keyword>
<evidence type="ECO:0000313" key="10">
    <source>
        <dbReference type="Proteomes" id="UP000022910"/>
    </source>
</evidence>
<keyword evidence="4 6" id="KW-0408">Iron</keyword>
<evidence type="ECO:0000256" key="2">
    <source>
        <dbReference type="ARBA" id="ARBA00022723"/>
    </source>
</evidence>
<dbReference type="Proteomes" id="UP000022910">
    <property type="component" value="Unassembled WGS sequence"/>
</dbReference>
<dbReference type="SUPFAM" id="SSF48264">
    <property type="entry name" value="Cytochrome P450"/>
    <property type="match status" value="1"/>
</dbReference>
<evidence type="ECO:0000313" key="9">
    <source>
        <dbReference type="EMBL" id="EXX52598.1"/>
    </source>
</evidence>
<keyword evidence="8" id="KW-0812">Transmembrane</keyword>
<keyword evidence="6 7" id="KW-0349">Heme</keyword>
<evidence type="ECO:0000256" key="5">
    <source>
        <dbReference type="ARBA" id="ARBA00023033"/>
    </source>
</evidence>
<comment type="caution">
    <text evidence="9">The sequence shown here is derived from an EMBL/GenBank/DDBJ whole genome shotgun (WGS) entry which is preliminary data.</text>
</comment>
<accession>A0A015LCN6</accession>
<dbReference type="PRINTS" id="PR00463">
    <property type="entry name" value="EP450I"/>
</dbReference>
<comment type="cofactor">
    <cofactor evidence="1 6">
        <name>heme</name>
        <dbReference type="ChEBI" id="CHEBI:30413"/>
    </cofactor>
</comment>
<keyword evidence="5 7" id="KW-0503">Monooxygenase</keyword>
<dbReference type="InterPro" id="IPR002401">
    <property type="entry name" value="Cyt_P450_E_grp-I"/>
</dbReference>
<keyword evidence="8" id="KW-0472">Membrane</keyword>
<dbReference type="OrthoDB" id="1470350at2759"/>
<feature type="binding site" description="axial binding residue" evidence="6">
    <location>
        <position position="492"/>
    </location>
    <ligand>
        <name>heme</name>
        <dbReference type="ChEBI" id="CHEBI:30413"/>
    </ligand>
    <ligandPart>
        <name>Fe</name>
        <dbReference type="ChEBI" id="CHEBI:18248"/>
    </ligandPart>
</feature>
<dbReference type="EMBL" id="JEMT01029266">
    <property type="protein sequence ID" value="EXX52598.1"/>
    <property type="molecule type" value="Genomic_DNA"/>
</dbReference>
<dbReference type="InterPro" id="IPR036396">
    <property type="entry name" value="Cyt_P450_sf"/>
</dbReference>
<dbReference type="SMR" id="A0A015LCN6"/>
<sequence>MTLTSIILTNFINFIPIFWGIHDWLKFILTCIIIYIANFYFKYYTRINPLPGPFPIPIIGTLYTLKGGIGNGILLLQKQYGEIFEIWHLSNRRIILGNAEYIDKLLTPSTKSKYLKRNIENEGLIELGINFQGILQNCDINTWRFNKHFINQAMLSPSFNNKSFDLTHKLWYEMENYLNLLNNENLLIDLSPWMHRYSTDMIVEVITGKRSYSLPIYYNKISKNEDIKEEIPSIAIKESEELIFRLHKFLRNLPLFVFSSYWLRHYVPIIKNKTKEALNNRDWLFQRILTIVKERRKEIEEIHDNKLLNNDMLTLLIIANTERDIKENYSKSNEEKFSRPMTDQEIMSVILDSFIGGSDTTSHFMCFIVYRIAKNSKVLNRLREELDSIYGQNRTRQVTPEDLIKLKYTEAIIKETARILPVSPIILRFNSEDDEIAGYKWPRNTAFTMHFAGIHHNKRYWKDPEEFNPDRFMFNEEIKNSLIIFGGGLRACPARRMSMIVLKCLIVLIFRKYDIELIDKDAPLDYSSTIINTCNKLYIKMNPRKD</sequence>
<dbReference type="Gene3D" id="1.10.630.10">
    <property type="entry name" value="Cytochrome P450"/>
    <property type="match status" value="1"/>
</dbReference>
<dbReference type="InterPro" id="IPR017972">
    <property type="entry name" value="Cyt_P450_CS"/>
</dbReference>
<evidence type="ECO:0000256" key="1">
    <source>
        <dbReference type="ARBA" id="ARBA00001971"/>
    </source>
</evidence>
<keyword evidence="3 7" id="KW-0560">Oxidoreductase</keyword>
<feature type="transmembrane region" description="Helical" evidence="8">
    <location>
        <begin position="24"/>
        <end position="41"/>
    </location>
</feature>
<comment type="similarity">
    <text evidence="7">Belongs to the cytochrome P450 family.</text>
</comment>
<evidence type="ECO:0000256" key="7">
    <source>
        <dbReference type="RuleBase" id="RU000461"/>
    </source>
</evidence>
<gene>
    <name evidence="9" type="ORF">RirG_251500</name>
</gene>
<dbReference type="GO" id="GO:0020037">
    <property type="term" value="F:heme binding"/>
    <property type="evidence" value="ECO:0007669"/>
    <property type="project" value="InterPro"/>
</dbReference>
<dbReference type="InterPro" id="IPR001128">
    <property type="entry name" value="Cyt_P450"/>
</dbReference>
<keyword evidence="10" id="KW-1185">Reference proteome</keyword>
<name>A0A015LCN6_RHIIW</name>
<keyword evidence="2 6" id="KW-0479">Metal-binding</keyword>
<reference evidence="9 10" key="1">
    <citation type="submission" date="2014-02" db="EMBL/GenBank/DDBJ databases">
        <title>Single nucleus genome sequencing reveals high similarity among nuclei of an endomycorrhizal fungus.</title>
        <authorList>
            <person name="Lin K."/>
            <person name="Geurts R."/>
            <person name="Zhang Z."/>
            <person name="Limpens E."/>
            <person name="Saunders D.G."/>
            <person name="Mu D."/>
            <person name="Pang E."/>
            <person name="Cao H."/>
            <person name="Cha H."/>
            <person name="Lin T."/>
            <person name="Zhou Q."/>
            <person name="Shang Y."/>
            <person name="Li Y."/>
            <person name="Ivanov S."/>
            <person name="Sharma T."/>
            <person name="Velzen R.V."/>
            <person name="Ruijter N.D."/>
            <person name="Aanen D.K."/>
            <person name="Win J."/>
            <person name="Kamoun S."/>
            <person name="Bisseling T."/>
            <person name="Huang S."/>
        </authorList>
    </citation>
    <scope>NUCLEOTIDE SEQUENCE [LARGE SCALE GENOMIC DNA]</scope>
    <source>
        <strain evidence="10">DAOM197198w</strain>
    </source>
</reference>
<evidence type="ECO:0000256" key="4">
    <source>
        <dbReference type="ARBA" id="ARBA00023004"/>
    </source>
</evidence>
<dbReference type="GO" id="GO:0005506">
    <property type="term" value="F:iron ion binding"/>
    <property type="evidence" value="ECO:0007669"/>
    <property type="project" value="InterPro"/>
</dbReference>
<dbReference type="PANTHER" id="PTHR24303:SF31">
    <property type="entry name" value="CYTOCHROME P450 307A1-RELATED"/>
    <property type="match status" value="1"/>
</dbReference>